<accession>A0ABR7NNB6</accession>
<feature type="compositionally biased region" description="Polar residues" evidence="1">
    <location>
        <begin position="105"/>
        <end position="117"/>
    </location>
</feature>
<evidence type="ECO:0000313" key="2">
    <source>
        <dbReference type="EMBL" id="MBC8577893.1"/>
    </source>
</evidence>
<proteinExistence type="predicted"/>
<organism evidence="2 3">
    <name type="scientific">Yanshouia hominis</name>
    <dbReference type="NCBI Taxonomy" id="2763673"/>
    <lineage>
        <taxon>Bacteria</taxon>
        <taxon>Bacillati</taxon>
        <taxon>Bacillota</taxon>
        <taxon>Clostridia</taxon>
        <taxon>Eubacteriales</taxon>
        <taxon>Oscillospiraceae</taxon>
        <taxon>Yanshouia</taxon>
    </lineage>
</organism>
<name>A0ABR7NNB6_9FIRM</name>
<dbReference type="InterPro" id="IPR014942">
    <property type="entry name" value="AbiEii"/>
</dbReference>
<dbReference type="Proteomes" id="UP000658131">
    <property type="component" value="Unassembled WGS sequence"/>
</dbReference>
<comment type="caution">
    <text evidence="2">The sequence shown here is derived from an EMBL/GenBank/DDBJ whole genome shotgun (WGS) entry which is preliminary data.</text>
</comment>
<sequence length="117" mass="13482">MAGLPQILSQSFKLKDLILTLNAIRSVLEQICTIELWTYNIETVMVEKVETILRRGVFNTRSRDFYDAYILATTQTFDKTVFAEKLATIAAHRGIIEQNHRRSKNSPPNRNQTRAAR</sequence>
<protein>
    <submittedName>
        <fullName evidence="2">Nucleotidyl transferase AbiEii/AbiGii toxin family protein</fullName>
    </submittedName>
</protein>
<keyword evidence="3" id="KW-1185">Reference proteome</keyword>
<dbReference type="Pfam" id="PF08843">
    <property type="entry name" value="AbiEii"/>
    <property type="match status" value="1"/>
</dbReference>
<gene>
    <name evidence="2" type="ORF">H8717_16070</name>
</gene>
<keyword evidence="2" id="KW-0808">Transferase</keyword>
<dbReference type="EMBL" id="JACRTB010000071">
    <property type="protein sequence ID" value="MBC8577893.1"/>
    <property type="molecule type" value="Genomic_DNA"/>
</dbReference>
<feature type="region of interest" description="Disordered" evidence="1">
    <location>
        <begin position="97"/>
        <end position="117"/>
    </location>
</feature>
<reference evidence="2 3" key="1">
    <citation type="submission" date="2020-08" db="EMBL/GenBank/DDBJ databases">
        <title>Genome public.</title>
        <authorList>
            <person name="Liu C."/>
            <person name="Sun Q."/>
        </authorList>
    </citation>
    <scope>NUCLEOTIDE SEQUENCE [LARGE SCALE GENOMIC DNA]</scope>
    <source>
        <strain evidence="2 3">BX1</strain>
    </source>
</reference>
<evidence type="ECO:0000313" key="3">
    <source>
        <dbReference type="Proteomes" id="UP000658131"/>
    </source>
</evidence>
<evidence type="ECO:0000256" key="1">
    <source>
        <dbReference type="SAM" id="MobiDB-lite"/>
    </source>
</evidence>
<dbReference type="GO" id="GO:0016740">
    <property type="term" value="F:transferase activity"/>
    <property type="evidence" value="ECO:0007669"/>
    <property type="project" value="UniProtKB-KW"/>
</dbReference>